<evidence type="ECO:0000313" key="18">
    <source>
        <dbReference type="Proteomes" id="UP000834611"/>
    </source>
</evidence>
<dbReference type="PRINTS" id="PR00344">
    <property type="entry name" value="BCTRLSENSOR"/>
</dbReference>
<dbReference type="SUPFAM" id="SSF47226">
    <property type="entry name" value="Histidine-containing phosphotransfer domain, HPT domain"/>
    <property type="match status" value="1"/>
</dbReference>
<dbReference type="InterPro" id="IPR001789">
    <property type="entry name" value="Sig_transdc_resp-reg_receiver"/>
</dbReference>
<dbReference type="InterPro" id="IPR036890">
    <property type="entry name" value="HATPase_C_sf"/>
</dbReference>
<name>A0A9N8D342_PRORE</name>
<comment type="catalytic activity">
    <reaction evidence="1">
        <text>ATP + protein L-histidine = ADP + protein N-phospho-L-histidine.</text>
        <dbReference type="EC" id="2.7.13.3"/>
    </reaction>
</comment>
<dbReference type="InterPro" id="IPR036641">
    <property type="entry name" value="HPT_dom_sf"/>
</dbReference>
<dbReference type="FunFam" id="3.30.565.10:FF:000010">
    <property type="entry name" value="Sensor histidine kinase RcsC"/>
    <property type="match status" value="1"/>
</dbReference>
<dbReference type="SMART" id="SM00388">
    <property type="entry name" value="HisKA"/>
    <property type="match status" value="1"/>
</dbReference>
<dbReference type="PROSITE" id="PS50109">
    <property type="entry name" value="HIS_KIN"/>
    <property type="match status" value="1"/>
</dbReference>
<dbReference type="EMBL" id="CAHPSF010000009">
    <property type="protein sequence ID" value="CAB5705810.1"/>
    <property type="molecule type" value="Genomic_DNA"/>
</dbReference>
<keyword evidence="9" id="KW-0067">ATP-binding</keyword>
<feature type="transmembrane region" description="Helical" evidence="14">
    <location>
        <begin position="21"/>
        <end position="41"/>
    </location>
</feature>
<feature type="transmembrane region" description="Helical" evidence="14">
    <location>
        <begin position="337"/>
        <end position="357"/>
    </location>
</feature>
<evidence type="ECO:0000256" key="8">
    <source>
        <dbReference type="ARBA" id="ARBA00022777"/>
    </source>
</evidence>
<keyword evidence="6 14" id="KW-0812">Transmembrane</keyword>
<dbReference type="PROSITE" id="PS50110">
    <property type="entry name" value="RESPONSE_REGULATORY"/>
    <property type="match status" value="1"/>
</dbReference>
<dbReference type="PANTHER" id="PTHR43047">
    <property type="entry name" value="TWO-COMPONENT HISTIDINE PROTEIN KINASE"/>
    <property type="match status" value="1"/>
</dbReference>
<keyword evidence="7" id="KW-0547">Nucleotide-binding</keyword>
<dbReference type="FunFam" id="1.10.287.130:FF:000004">
    <property type="entry name" value="Ethylene receptor 1"/>
    <property type="match status" value="1"/>
</dbReference>
<sequence length="1068" mass="121161">MPTPSPTAFSRITRTSGRTNSILTIAFPLLFILITTLIWSAERIVQQETKRLEVDFRSLIGYINEQEKFLRSLNKQNQDLIELVESRTYAIQEQFLPTRSPLYLLEGKESLVAMPFTLACDKSLECSNVPSILFSLGAYLADYYSTFWGGSYFPAAAVFFVNEHDQISISVPSVGTVLGNESISPNLYYSVIDSIRKNLPTIHAQFLESQESDSKDIIWLRPEPFDHILIGIIPAGFDEHLWQNAHISPKNIYAVSMLSQARLSVLERMLNPTLTHQFWLIHAKYGQLLGTTQAPEEEALEGIFYTRDGLVLKLSSKTDEWTGYYRISYAAFFEDNLWLPISLVIALFFSLFCGWGYHRWYQRKILQPAIDSQQAILENESFNQTLIATTPIGLCVIDKETQQLRFANELARYWLKITNISTPHDSNEYNELLIKVLSDTEQVKTNLKSGEHVLYVVSTATYYQQRPVILCAFTDITIQAETEKQLDDAKRLAEEANRAKSTFLATMSHEIRTPLYGLIGTLELLANTSLSSQQAHFIDRISTTSQLLMQLIGDILDISKIEANQIQIHNQPFDLLELVQQTVQLYQGIAQQKGLLLFAIIDPNVQANRVGDSARLQQILGNLLSNAIKFTHRGTVTIELKRSNKNNILLRVSDTGVGISPEQQIKLFEPFYQAHSEIHAYGGTGLGLFICSKLIKLMDGQISLQSETGVGSSFLVTLPLALDIQQTHWLSLKNTNIWLQTPNPLLTENITQWLKRWGANVYFTENSLPIDTSSVIAVGILIPSFPLPTNWDGQLWVSTEMNFRLSELNQQLFLLQNNKEPIPLICPTSRIQTHMHKYPLRVLIAEDNPINQVVLQEQLELLGCKVFIANDGEEALVIWDNEIVDIILTDVNMPYRNGYELAQQLRSEGETCPIVGVTANGLKEEEERCLESGMDSWLVKPIELETLVQLFNRLFPIYSSSASEMGPIKVINPLNGEDREKIIRHFVSDITQFCQAVENNNTEELKQLSHRIRGALISVEQRELANQLREFETALDSRTSTYIDTQISQNICNQLANWIKKISQTNDV</sequence>
<evidence type="ECO:0000256" key="2">
    <source>
        <dbReference type="ARBA" id="ARBA00004370"/>
    </source>
</evidence>
<evidence type="ECO:0000259" key="16">
    <source>
        <dbReference type="PROSITE" id="PS50110"/>
    </source>
</evidence>
<dbReference type="Pfam" id="PF00512">
    <property type="entry name" value="HisKA"/>
    <property type="match status" value="1"/>
</dbReference>
<dbReference type="Gene3D" id="3.40.50.2300">
    <property type="match status" value="1"/>
</dbReference>
<evidence type="ECO:0000256" key="7">
    <source>
        <dbReference type="ARBA" id="ARBA00022741"/>
    </source>
</evidence>
<evidence type="ECO:0000256" key="3">
    <source>
        <dbReference type="ARBA" id="ARBA00012438"/>
    </source>
</evidence>
<protein>
    <recommendedName>
        <fullName evidence="3">histidine kinase</fullName>
        <ecNumber evidence="3">2.7.13.3</ecNumber>
    </recommendedName>
</protein>
<feature type="domain" description="Response regulatory" evidence="16">
    <location>
        <begin position="841"/>
        <end position="955"/>
    </location>
</feature>
<dbReference type="RefSeq" id="WP_226617308.1">
    <property type="nucleotide sequence ID" value="NZ_ABDWLN020000060.1"/>
</dbReference>
<dbReference type="GO" id="GO:0000155">
    <property type="term" value="F:phosphorelay sensor kinase activity"/>
    <property type="evidence" value="ECO:0007669"/>
    <property type="project" value="InterPro"/>
</dbReference>
<keyword evidence="11" id="KW-0902">Two-component regulatory system</keyword>
<dbReference type="CDD" id="cd16922">
    <property type="entry name" value="HATPase_EvgS-ArcB-TorS-like"/>
    <property type="match status" value="1"/>
</dbReference>
<evidence type="ECO:0000256" key="11">
    <source>
        <dbReference type="ARBA" id="ARBA00023012"/>
    </source>
</evidence>
<comment type="caution">
    <text evidence="17">The sequence shown here is derived from an EMBL/GenBank/DDBJ whole genome shotgun (WGS) entry which is preliminary data.</text>
</comment>
<keyword evidence="12 14" id="KW-0472">Membrane</keyword>
<evidence type="ECO:0000256" key="10">
    <source>
        <dbReference type="ARBA" id="ARBA00022989"/>
    </source>
</evidence>
<dbReference type="Gene3D" id="3.30.565.10">
    <property type="entry name" value="Histidine kinase-like ATPase, C-terminal domain"/>
    <property type="match status" value="1"/>
</dbReference>
<dbReference type="Pfam" id="PF02518">
    <property type="entry name" value="HATPase_c"/>
    <property type="match status" value="1"/>
</dbReference>
<dbReference type="Proteomes" id="UP000834611">
    <property type="component" value="Unassembled WGS sequence"/>
</dbReference>
<dbReference type="Gene3D" id="1.20.120.160">
    <property type="entry name" value="HPT domain"/>
    <property type="match status" value="1"/>
</dbReference>
<evidence type="ECO:0000256" key="5">
    <source>
        <dbReference type="ARBA" id="ARBA00022679"/>
    </source>
</evidence>
<dbReference type="SMART" id="SM00448">
    <property type="entry name" value="REC"/>
    <property type="match status" value="1"/>
</dbReference>
<accession>A0A9N8D342</accession>
<evidence type="ECO:0000256" key="12">
    <source>
        <dbReference type="ARBA" id="ARBA00023136"/>
    </source>
</evidence>
<dbReference type="PANTHER" id="PTHR43047:SF64">
    <property type="entry name" value="HISTIDINE KINASE CONTAINING CHEY-HOMOLOGOUS RECEIVER DOMAIN AND PAS DOMAIN-RELATED"/>
    <property type="match status" value="1"/>
</dbReference>
<evidence type="ECO:0000256" key="6">
    <source>
        <dbReference type="ARBA" id="ARBA00022692"/>
    </source>
</evidence>
<keyword evidence="10 14" id="KW-1133">Transmembrane helix</keyword>
<keyword evidence="4 13" id="KW-0597">Phosphoprotein</keyword>
<dbReference type="InterPro" id="IPR005467">
    <property type="entry name" value="His_kinase_dom"/>
</dbReference>
<feature type="domain" description="Histidine kinase" evidence="15">
    <location>
        <begin position="506"/>
        <end position="722"/>
    </location>
</feature>
<dbReference type="SUPFAM" id="SSF55874">
    <property type="entry name" value="ATPase domain of HSP90 chaperone/DNA topoisomerase II/histidine kinase"/>
    <property type="match status" value="1"/>
</dbReference>
<evidence type="ECO:0000256" key="14">
    <source>
        <dbReference type="SAM" id="Phobius"/>
    </source>
</evidence>
<gene>
    <name evidence="17" type="primary">rcsC_2</name>
    <name evidence="17" type="ORF">GHA_03078</name>
</gene>
<dbReference type="CDD" id="cd17546">
    <property type="entry name" value="REC_hyHK_CKI1_RcsC-like"/>
    <property type="match status" value="1"/>
</dbReference>
<dbReference type="InterPro" id="IPR003661">
    <property type="entry name" value="HisK_dim/P_dom"/>
</dbReference>
<dbReference type="Pfam" id="PF00072">
    <property type="entry name" value="Response_reg"/>
    <property type="match status" value="1"/>
</dbReference>
<dbReference type="SMART" id="SM00387">
    <property type="entry name" value="HATPase_c"/>
    <property type="match status" value="1"/>
</dbReference>
<dbReference type="InterPro" id="IPR011006">
    <property type="entry name" value="CheY-like_superfamily"/>
</dbReference>
<evidence type="ECO:0000313" key="17">
    <source>
        <dbReference type="EMBL" id="CAB5705810.1"/>
    </source>
</evidence>
<evidence type="ECO:0000256" key="1">
    <source>
        <dbReference type="ARBA" id="ARBA00000085"/>
    </source>
</evidence>
<dbReference type="GeneID" id="92276301"/>
<dbReference type="AlphaFoldDB" id="A0A9N8D342"/>
<dbReference type="InterPro" id="IPR004358">
    <property type="entry name" value="Sig_transdc_His_kin-like_C"/>
</dbReference>
<dbReference type="GO" id="GO:0005524">
    <property type="term" value="F:ATP binding"/>
    <property type="evidence" value="ECO:0007669"/>
    <property type="project" value="UniProtKB-KW"/>
</dbReference>
<dbReference type="EC" id="2.7.13.3" evidence="3"/>
<dbReference type="Gene3D" id="1.10.287.130">
    <property type="match status" value="1"/>
</dbReference>
<proteinExistence type="predicted"/>
<dbReference type="CDD" id="cd00082">
    <property type="entry name" value="HisKA"/>
    <property type="match status" value="1"/>
</dbReference>
<evidence type="ECO:0000256" key="13">
    <source>
        <dbReference type="PROSITE-ProRule" id="PRU00169"/>
    </source>
</evidence>
<evidence type="ECO:0000256" key="9">
    <source>
        <dbReference type="ARBA" id="ARBA00022840"/>
    </source>
</evidence>
<evidence type="ECO:0000256" key="4">
    <source>
        <dbReference type="ARBA" id="ARBA00022553"/>
    </source>
</evidence>
<feature type="modified residue" description="4-aspartylphosphate" evidence="13">
    <location>
        <position position="890"/>
    </location>
</feature>
<dbReference type="InterPro" id="IPR036097">
    <property type="entry name" value="HisK_dim/P_sf"/>
</dbReference>
<reference evidence="17" key="1">
    <citation type="submission" date="2020-05" db="EMBL/GenBank/DDBJ databases">
        <authorList>
            <person name="Delgado-Blas J."/>
        </authorList>
    </citation>
    <scope>NUCLEOTIDE SEQUENCE</scope>
    <source>
        <strain evidence="17">BB1453</strain>
    </source>
</reference>
<dbReference type="SUPFAM" id="SSF52172">
    <property type="entry name" value="CheY-like"/>
    <property type="match status" value="1"/>
</dbReference>
<evidence type="ECO:0000259" key="15">
    <source>
        <dbReference type="PROSITE" id="PS50109"/>
    </source>
</evidence>
<dbReference type="InterPro" id="IPR003594">
    <property type="entry name" value="HATPase_dom"/>
</dbReference>
<dbReference type="GO" id="GO:0016020">
    <property type="term" value="C:membrane"/>
    <property type="evidence" value="ECO:0007669"/>
    <property type="project" value="UniProtKB-SubCell"/>
</dbReference>
<organism evidence="17 18">
    <name type="scientific">Providencia rettgeri</name>
    <dbReference type="NCBI Taxonomy" id="587"/>
    <lineage>
        <taxon>Bacteria</taxon>
        <taxon>Pseudomonadati</taxon>
        <taxon>Pseudomonadota</taxon>
        <taxon>Gammaproteobacteria</taxon>
        <taxon>Enterobacterales</taxon>
        <taxon>Morganellaceae</taxon>
        <taxon>Providencia</taxon>
    </lineage>
</organism>
<keyword evidence="8 17" id="KW-0418">Kinase</keyword>
<dbReference type="SUPFAM" id="SSF47384">
    <property type="entry name" value="Homodimeric domain of signal transducing histidine kinase"/>
    <property type="match status" value="1"/>
</dbReference>
<keyword evidence="5 17" id="KW-0808">Transferase</keyword>
<comment type="subcellular location">
    <subcellularLocation>
        <location evidence="2">Membrane</location>
    </subcellularLocation>
</comment>